<organism evidence="2 3">
    <name type="scientific">Parelaphostrongylus tenuis</name>
    <name type="common">Meningeal worm</name>
    <dbReference type="NCBI Taxonomy" id="148309"/>
    <lineage>
        <taxon>Eukaryota</taxon>
        <taxon>Metazoa</taxon>
        <taxon>Ecdysozoa</taxon>
        <taxon>Nematoda</taxon>
        <taxon>Chromadorea</taxon>
        <taxon>Rhabditida</taxon>
        <taxon>Rhabditina</taxon>
        <taxon>Rhabditomorpha</taxon>
        <taxon>Strongyloidea</taxon>
        <taxon>Metastrongylidae</taxon>
        <taxon>Parelaphostrongylus</taxon>
    </lineage>
</organism>
<sequence length="102" mass="11234">MNRGALLCTRDGGSTSDEYIGKTCICVEKHLDGETFLSVFEHVLAALMTRVGQKYKEAPSLRKEKPMTPLHAPNCRGSMPRVISTTIGDMVGAQQEKYCRDG</sequence>
<protein>
    <submittedName>
        <fullName evidence="2">Uncharacterized protein</fullName>
    </submittedName>
</protein>
<dbReference type="EMBL" id="JAHQIW010000594">
    <property type="protein sequence ID" value="KAJ1349008.1"/>
    <property type="molecule type" value="Genomic_DNA"/>
</dbReference>
<evidence type="ECO:0000313" key="2">
    <source>
        <dbReference type="EMBL" id="KAJ1349008.1"/>
    </source>
</evidence>
<keyword evidence="3" id="KW-1185">Reference proteome</keyword>
<reference evidence="2" key="1">
    <citation type="submission" date="2021-06" db="EMBL/GenBank/DDBJ databases">
        <title>Parelaphostrongylus tenuis whole genome reference sequence.</title>
        <authorList>
            <person name="Garwood T.J."/>
            <person name="Larsen P.A."/>
            <person name="Fountain-Jones N.M."/>
            <person name="Garbe J.R."/>
            <person name="Macchietto M.G."/>
            <person name="Kania S.A."/>
            <person name="Gerhold R.W."/>
            <person name="Richards J.E."/>
            <person name="Wolf T.M."/>
        </authorList>
    </citation>
    <scope>NUCLEOTIDE SEQUENCE</scope>
    <source>
        <strain evidence="2">MNPRO001-30</strain>
        <tissue evidence="2">Meninges</tissue>
    </source>
</reference>
<dbReference type="Proteomes" id="UP001196413">
    <property type="component" value="Unassembled WGS sequence"/>
</dbReference>
<proteinExistence type="predicted"/>
<accession>A0AAD5M341</accession>
<feature type="region of interest" description="Disordered" evidence="1">
    <location>
        <begin position="58"/>
        <end position="79"/>
    </location>
</feature>
<gene>
    <name evidence="2" type="ORF">KIN20_004434</name>
</gene>
<evidence type="ECO:0000256" key="1">
    <source>
        <dbReference type="SAM" id="MobiDB-lite"/>
    </source>
</evidence>
<dbReference type="AlphaFoldDB" id="A0AAD5M341"/>
<evidence type="ECO:0000313" key="3">
    <source>
        <dbReference type="Proteomes" id="UP001196413"/>
    </source>
</evidence>
<comment type="caution">
    <text evidence="2">The sequence shown here is derived from an EMBL/GenBank/DDBJ whole genome shotgun (WGS) entry which is preliminary data.</text>
</comment>
<name>A0AAD5M341_PARTN</name>